<dbReference type="PRINTS" id="PR00762">
    <property type="entry name" value="CLCHANNEL"/>
</dbReference>
<keyword evidence="3" id="KW-0677">Repeat</keyword>
<name>A0A3R6Y459_APHAT</name>
<dbReference type="GO" id="GO:0016020">
    <property type="term" value="C:membrane"/>
    <property type="evidence" value="ECO:0007669"/>
    <property type="project" value="UniProtKB-SubCell"/>
</dbReference>
<evidence type="ECO:0000256" key="7">
    <source>
        <dbReference type="SAM" id="Phobius"/>
    </source>
</evidence>
<evidence type="ECO:0000256" key="1">
    <source>
        <dbReference type="ARBA" id="ARBA00004141"/>
    </source>
</evidence>
<dbReference type="GO" id="GO:0015108">
    <property type="term" value="F:chloride transmembrane transporter activity"/>
    <property type="evidence" value="ECO:0007669"/>
    <property type="project" value="InterPro"/>
</dbReference>
<dbReference type="InterPro" id="IPR001807">
    <property type="entry name" value="ClC"/>
</dbReference>
<feature type="transmembrane region" description="Helical" evidence="7">
    <location>
        <begin position="88"/>
        <end position="110"/>
    </location>
</feature>
<keyword evidence="2 7" id="KW-0812">Transmembrane</keyword>
<organism evidence="8 9">
    <name type="scientific">Aphanomyces astaci</name>
    <name type="common">Crayfish plague agent</name>
    <dbReference type="NCBI Taxonomy" id="112090"/>
    <lineage>
        <taxon>Eukaryota</taxon>
        <taxon>Sar</taxon>
        <taxon>Stramenopiles</taxon>
        <taxon>Oomycota</taxon>
        <taxon>Saprolegniomycetes</taxon>
        <taxon>Saprolegniales</taxon>
        <taxon>Verrucalvaceae</taxon>
        <taxon>Aphanomyces</taxon>
    </lineage>
</organism>
<keyword evidence="6 7" id="KW-0472">Membrane</keyword>
<feature type="transmembrane region" description="Helical" evidence="7">
    <location>
        <begin position="321"/>
        <end position="343"/>
    </location>
</feature>
<proteinExistence type="predicted"/>
<comment type="caution">
    <text evidence="8">The sequence shown here is derived from an EMBL/GenBank/DDBJ whole genome shotgun (WGS) entry which is preliminary data.</text>
</comment>
<reference evidence="8 9" key="1">
    <citation type="submission" date="2018-08" db="EMBL/GenBank/DDBJ databases">
        <title>Aphanomyces genome sequencing and annotation.</title>
        <authorList>
            <person name="Minardi D."/>
            <person name="Oidtmann B."/>
            <person name="Van Der Giezen M."/>
            <person name="Studholme D.J."/>
        </authorList>
    </citation>
    <scope>NUCLEOTIDE SEQUENCE [LARGE SCALE GENOMIC DNA]</scope>
    <source>
        <strain evidence="8 9">Da</strain>
    </source>
</reference>
<keyword evidence="5" id="KW-0129">CBS domain</keyword>
<evidence type="ECO:0000256" key="3">
    <source>
        <dbReference type="ARBA" id="ARBA00022737"/>
    </source>
</evidence>
<feature type="transmembrane region" description="Helical" evidence="7">
    <location>
        <begin position="145"/>
        <end position="172"/>
    </location>
</feature>
<feature type="transmembrane region" description="Helical" evidence="7">
    <location>
        <begin position="504"/>
        <end position="529"/>
    </location>
</feature>
<dbReference type="Gene3D" id="1.10.3080.10">
    <property type="entry name" value="Clc chloride channel"/>
    <property type="match status" value="1"/>
</dbReference>
<comment type="subcellular location">
    <subcellularLocation>
        <location evidence="1">Membrane</location>
        <topology evidence="1">Multi-pass membrane protein</topology>
    </subcellularLocation>
</comment>
<dbReference type="SUPFAM" id="SSF81340">
    <property type="entry name" value="Clc chloride channel"/>
    <property type="match status" value="1"/>
</dbReference>
<dbReference type="InterPro" id="IPR051280">
    <property type="entry name" value="Cl-channel/antiporter"/>
</dbReference>
<dbReference type="Proteomes" id="UP000285430">
    <property type="component" value="Unassembled WGS sequence"/>
</dbReference>
<dbReference type="PANTHER" id="PTHR11689">
    <property type="entry name" value="CHLORIDE CHANNEL PROTEIN CLC FAMILY MEMBER"/>
    <property type="match status" value="1"/>
</dbReference>
<protein>
    <recommendedName>
        <fullName evidence="10">Chloride channel protein</fullName>
    </recommendedName>
</protein>
<dbReference type="AlphaFoldDB" id="A0A3R6Y459"/>
<evidence type="ECO:0000256" key="6">
    <source>
        <dbReference type="ARBA" id="ARBA00023136"/>
    </source>
</evidence>
<evidence type="ECO:0008006" key="10">
    <source>
        <dbReference type="Google" id="ProtNLM"/>
    </source>
</evidence>
<dbReference type="PANTHER" id="PTHR11689:SF136">
    <property type="entry name" value="H(+)_CL(-) EXCHANGE TRANSPORTER 7"/>
    <property type="match status" value="1"/>
</dbReference>
<sequence>MSCMVIFTGRGGCAGVVSFASVAISSSVKMPSIVGTVQICLRVSSTSQVGCGRNNASRWNRIERDLIDAHLGLSYKYRDGRERRFSVFFRWVLTWFTGFLTALAGIVLLFCTQHISILKRQVMEHYINTPSSSLHIHEENDSRPLVYGVLLGINVGLVSIAAILTIFVEPVAAGSGISEIKSMLNGMKIPRMLRFRTLCCKLIGTICSVAGGLPVGKEGPMIHSFTYFAGFRNDHEKRDFLSCGAAAGVAAAFGAPIGGVLFVLEEGASFWNQSLTWRTLFCAMVSTFTLAFFISGMTASWGTLGGQAGTFTLGPFTLSTYQVWEIPIFICMGAGGGVQGALFNAVNLRLSRFRGRWIQTKGVMVLEAVVLAVAVTTVAFWLSATWGSCHPLPPLKPLASVGGSTKEDEDAYPYRDEMVRFYCPRGEYNDLATLLLSPGESAIRHLFHAPPETFDMYNLVGSYSLIGLFIPALLVGAAYGRLWTRLINHVTLHMPHAKTTDARIYGLIGSAAMLGGITRMTISLTVILLECTGNVEYGLPLIVTLFSARWVGNYFNHGIYDIHIHLRQLPFLDWDPPFFAGIILRKQLTVLLAQKDFASLKPRPFSRHPPQEPNDVAGDAATCLSYQDMEAAYPNYPEPDVGYTLSDAYVATDSTRLTW</sequence>
<dbReference type="EMBL" id="QUTH01000925">
    <property type="protein sequence ID" value="RHZ32292.1"/>
    <property type="molecule type" value="Genomic_DNA"/>
</dbReference>
<gene>
    <name evidence="8" type="ORF">DYB37_007311</name>
</gene>
<evidence type="ECO:0000256" key="2">
    <source>
        <dbReference type="ARBA" id="ARBA00022692"/>
    </source>
</evidence>
<evidence type="ECO:0000256" key="5">
    <source>
        <dbReference type="ARBA" id="ARBA00023122"/>
    </source>
</evidence>
<dbReference type="Pfam" id="PF00654">
    <property type="entry name" value="Voltage_CLC"/>
    <property type="match status" value="1"/>
</dbReference>
<dbReference type="VEuPathDB" id="FungiDB:H257_09226"/>
<feature type="transmembrane region" description="Helical" evidence="7">
    <location>
        <begin position="193"/>
        <end position="215"/>
    </location>
</feature>
<evidence type="ECO:0000313" key="8">
    <source>
        <dbReference type="EMBL" id="RHZ32292.1"/>
    </source>
</evidence>
<evidence type="ECO:0000256" key="4">
    <source>
        <dbReference type="ARBA" id="ARBA00022989"/>
    </source>
</evidence>
<dbReference type="InterPro" id="IPR014743">
    <property type="entry name" value="Cl-channel_core"/>
</dbReference>
<evidence type="ECO:0000313" key="9">
    <source>
        <dbReference type="Proteomes" id="UP000285430"/>
    </source>
</evidence>
<feature type="transmembrane region" description="Helical" evidence="7">
    <location>
        <begin position="245"/>
        <end position="264"/>
    </location>
</feature>
<feature type="transmembrane region" description="Helical" evidence="7">
    <location>
        <begin position="460"/>
        <end position="483"/>
    </location>
</feature>
<feature type="transmembrane region" description="Helical" evidence="7">
    <location>
        <begin position="364"/>
        <end position="384"/>
    </location>
</feature>
<keyword evidence="4 7" id="KW-1133">Transmembrane helix</keyword>
<accession>A0A3R6Y459</accession>
<feature type="transmembrane region" description="Helical" evidence="7">
    <location>
        <begin position="276"/>
        <end position="301"/>
    </location>
</feature>